<accession>A0A498L5B2</accession>
<protein>
    <recommendedName>
        <fullName evidence="3">DUF8060 domain-containing protein</fullName>
    </recommendedName>
</protein>
<dbReference type="OrthoDB" id="307104at2157"/>
<dbReference type="Pfam" id="PF26256">
    <property type="entry name" value="DUF8060"/>
    <property type="match status" value="1"/>
</dbReference>
<feature type="compositionally biased region" description="Low complexity" evidence="1">
    <location>
        <begin position="10"/>
        <end position="24"/>
    </location>
</feature>
<keyword evidence="5" id="KW-1185">Reference proteome</keyword>
<evidence type="ECO:0000313" key="4">
    <source>
        <dbReference type="EMBL" id="RXK51452.1"/>
    </source>
</evidence>
<dbReference type="EMBL" id="RDFA01000001">
    <property type="protein sequence ID" value="RXK51452.1"/>
    <property type="molecule type" value="Genomic_DNA"/>
</dbReference>
<reference evidence="4 5" key="1">
    <citation type="submission" date="2019-01" db="EMBL/GenBank/DDBJ databases">
        <title>Halorientalis sp. F13-25 a new haloarchaeum isolated from hypersaline water.</title>
        <authorList>
            <person name="Ana D.-V."/>
            <person name="Cristina S.-P."/>
            <person name="Antonio V."/>
        </authorList>
    </citation>
    <scope>NUCLEOTIDE SEQUENCE [LARGE SCALE GENOMIC DNA]</scope>
    <source>
        <strain evidence="4 5">F13-25</strain>
    </source>
</reference>
<name>A0A498L5B2_9EURY</name>
<dbReference type="InterPro" id="IPR058373">
    <property type="entry name" value="DUF8060"/>
</dbReference>
<feature type="domain" description="DUF8060" evidence="3">
    <location>
        <begin position="5"/>
        <end position="99"/>
    </location>
</feature>
<evidence type="ECO:0000256" key="2">
    <source>
        <dbReference type="SAM" id="Phobius"/>
    </source>
</evidence>
<evidence type="ECO:0000259" key="3">
    <source>
        <dbReference type="Pfam" id="PF26256"/>
    </source>
</evidence>
<gene>
    <name evidence="4" type="ORF">EAF64_02105</name>
</gene>
<feature type="transmembrane region" description="Helical" evidence="2">
    <location>
        <begin position="78"/>
        <end position="96"/>
    </location>
</feature>
<keyword evidence="2" id="KW-0812">Transmembrane</keyword>
<proteinExistence type="predicted"/>
<dbReference type="Proteomes" id="UP000289691">
    <property type="component" value="Unassembled WGS sequence"/>
</dbReference>
<dbReference type="AlphaFoldDB" id="A0A498L5B2"/>
<organism evidence="4 5">
    <name type="scientific">Halorientalis pallida</name>
    <dbReference type="NCBI Taxonomy" id="2479928"/>
    <lineage>
        <taxon>Archaea</taxon>
        <taxon>Methanobacteriati</taxon>
        <taxon>Methanobacteriota</taxon>
        <taxon>Stenosarchaea group</taxon>
        <taxon>Halobacteria</taxon>
        <taxon>Halobacteriales</taxon>
        <taxon>Haloarculaceae</taxon>
        <taxon>Halorientalis</taxon>
    </lineage>
</organism>
<evidence type="ECO:0000256" key="1">
    <source>
        <dbReference type="SAM" id="MobiDB-lite"/>
    </source>
</evidence>
<feature type="transmembrane region" description="Helical" evidence="2">
    <location>
        <begin position="39"/>
        <end position="58"/>
    </location>
</feature>
<sequence length="104" mass="10893">MTENTDTTDDAPTADPSPAGSDAPDSVDGEMEIFEQLQWGALVLLIVAAIWATAQFYLSATRAIEVWVGAGYRPVAMAAFNLAVLLGAVAGISRLARRLGSVPT</sequence>
<keyword evidence="2" id="KW-0472">Membrane</keyword>
<evidence type="ECO:0000313" key="5">
    <source>
        <dbReference type="Proteomes" id="UP000289691"/>
    </source>
</evidence>
<feature type="region of interest" description="Disordered" evidence="1">
    <location>
        <begin position="1"/>
        <end position="27"/>
    </location>
</feature>
<keyword evidence="2" id="KW-1133">Transmembrane helix</keyword>
<comment type="caution">
    <text evidence="4">The sequence shown here is derived from an EMBL/GenBank/DDBJ whole genome shotgun (WGS) entry which is preliminary data.</text>
</comment>
<dbReference type="RefSeq" id="WP_129067317.1">
    <property type="nucleotide sequence ID" value="NZ_RDFA01000001.1"/>
</dbReference>